<feature type="transmembrane region" description="Helical" evidence="6">
    <location>
        <begin position="520"/>
        <end position="542"/>
    </location>
</feature>
<gene>
    <name evidence="8" type="primary">Slc13a5</name>
    <name evidence="8" type="ORF">CDAR_582211</name>
</gene>
<sequence>MHKHWFEGIGISYNNRNLASQRKTACHLGSCVSISYWFRIDFEFAYRRSDRIARHKDMQIARFWVTKFLRPRENSRKPSFRFFFGMARSIPESRCGYVVLWMAFYFMFEPIPLAVTALLPVAAFPMLGLLTTTEACTPYMKDTIMMYVGSLTLAVAVEHCNLHKRIALKVLLIIGTGARWLMLGFMTTTMFLSMWISNTATTAMMVPIVDAVLDELEKEEKKTLKSDGSAISMVTIRSNTSSQSIWSTEMNKNPFQISVQLSNASNSGPKKDYRHLRDSLLLSIAYAANCGGTGTVIGSGPNLVFKGLVEELYPDSNELTFASWLIYNSPVMVICVFLCWIGLQLFYQPCCFKDDAKTEAAARNAVLKSYKELGSITLANLKSSLANLKSKPGNLKSRLANLKSKPVNLKYRLMNFKTSNTISSGSFLWFLRDPQFIDGWSTYMLNGRGIRDATPAIGVCLLLFIIPSKPSLTEYSPPLLNWRTAQRKIPWGVLLLLGSGFVVADAAKKSHLSVWLSSQLSYLNFLSPAVICIILTFMASILTEVISNMSMATIMLPVVSEMAEAVKVHPFFLMLPVTIGCSFAMILPVGNPSMPSSSMPAP</sequence>
<evidence type="ECO:0000256" key="1">
    <source>
        <dbReference type="ARBA" id="ARBA00004141"/>
    </source>
</evidence>
<dbReference type="EMBL" id="BPLQ01006238">
    <property type="protein sequence ID" value="GIY20915.1"/>
    <property type="molecule type" value="Genomic_DNA"/>
</dbReference>
<feature type="transmembrane region" description="Helical" evidence="6">
    <location>
        <begin position="280"/>
        <end position="304"/>
    </location>
</feature>
<comment type="caution">
    <text evidence="8">The sequence shown here is derived from an EMBL/GenBank/DDBJ whole genome shotgun (WGS) entry which is preliminary data.</text>
</comment>
<evidence type="ECO:0000256" key="6">
    <source>
        <dbReference type="SAM" id="Phobius"/>
    </source>
</evidence>
<keyword evidence="3 6" id="KW-0812">Transmembrane</keyword>
<dbReference type="AlphaFoldDB" id="A0AAV4RKX1"/>
<dbReference type="GO" id="GO:0015141">
    <property type="term" value="F:succinate transmembrane transporter activity"/>
    <property type="evidence" value="ECO:0007669"/>
    <property type="project" value="TreeGrafter"/>
</dbReference>
<evidence type="ECO:0000256" key="2">
    <source>
        <dbReference type="ARBA" id="ARBA00022448"/>
    </source>
</evidence>
<proteinExistence type="predicted"/>
<dbReference type="PANTHER" id="PTHR10283">
    <property type="entry name" value="SOLUTE CARRIER FAMILY 13 MEMBER"/>
    <property type="match status" value="1"/>
</dbReference>
<dbReference type="GO" id="GO:0005886">
    <property type="term" value="C:plasma membrane"/>
    <property type="evidence" value="ECO:0007669"/>
    <property type="project" value="TreeGrafter"/>
</dbReference>
<comment type="subcellular location">
    <subcellularLocation>
        <location evidence="1">Membrane</location>
        <topology evidence="1">Multi-pass membrane protein</topology>
    </subcellularLocation>
</comment>
<evidence type="ECO:0000259" key="7">
    <source>
        <dbReference type="Pfam" id="PF03600"/>
    </source>
</evidence>
<dbReference type="PANTHER" id="PTHR10283:SF82">
    <property type="entry name" value="SOLUTE CARRIER FAMILY 13 MEMBER 2"/>
    <property type="match status" value="1"/>
</dbReference>
<accession>A0AAV4RKX1</accession>
<protein>
    <recommendedName>
        <fullName evidence="7">Citrate transporter-like domain-containing protein</fullName>
    </recommendedName>
</protein>
<evidence type="ECO:0000256" key="5">
    <source>
        <dbReference type="ARBA" id="ARBA00023136"/>
    </source>
</evidence>
<evidence type="ECO:0000313" key="9">
    <source>
        <dbReference type="Proteomes" id="UP001054837"/>
    </source>
</evidence>
<feature type="transmembrane region" description="Helical" evidence="6">
    <location>
        <begin position="571"/>
        <end position="590"/>
    </location>
</feature>
<dbReference type="GO" id="GO:0015137">
    <property type="term" value="F:citrate transmembrane transporter activity"/>
    <property type="evidence" value="ECO:0007669"/>
    <property type="project" value="TreeGrafter"/>
</dbReference>
<keyword evidence="9" id="KW-1185">Reference proteome</keyword>
<name>A0AAV4RKX1_9ARAC</name>
<dbReference type="InterPro" id="IPR004680">
    <property type="entry name" value="Cit_transptr-like_dom"/>
</dbReference>
<evidence type="ECO:0000256" key="3">
    <source>
        <dbReference type="ARBA" id="ARBA00022692"/>
    </source>
</evidence>
<reference evidence="8 9" key="1">
    <citation type="submission" date="2021-06" db="EMBL/GenBank/DDBJ databases">
        <title>Caerostris darwini draft genome.</title>
        <authorList>
            <person name="Kono N."/>
            <person name="Arakawa K."/>
        </authorList>
    </citation>
    <scope>NUCLEOTIDE SEQUENCE [LARGE SCALE GENOMIC DNA]</scope>
</reference>
<dbReference type="Proteomes" id="UP001054837">
    <property type="component" value="Unassembled WGS sequence"/>
</dbReference>
<feature type="domain" description="Citrate transporter-like" evidence="7">
    <location>
        <begin position="104"/>
        <end position="577"/>
    </location>
</feature>
<evidence type="ECO:0000256" key="4">
    <source>
        <dbReference type="ARBA" id="ARBA00022989"/>
    </source>
</evidence>
<feature type="transmembrane region" description="Helical" evidence="6">
    <location>
        <begin position="489"/>
        <end position="508"/>
    </location>
</feature>
<evidence type="ECO:0000313" key="8">
    <source>
        <dbReference type="EMBL" id="GIY20915.1"/>
    </source>
</evidence>
<dbReference type="Pfam" id="PF03600">
    <property type="entry name" value="CitMHS"/>
    <property type="match status" value="1"/>
</dbReference>
<keyword evidence="4 6" id="KW-1133">Transmembrane helix</keyword>
<feature type="transmembrane region" description="Helical" evidence="6">
    <location>
        <begin position="324"/>
        <end position="347"/>
    </location>
</feature>
<keyword evidence="2" id="KW-0813">Transport</keyword>
<feature type="transmembrane region" description="Helical" evidence="6">
    <location>
        <begin position="167"/>
        <end position="186"/>
    </location>
</feature>
<keyword evidence="5 6" id="KW-0472">Membrane</keyword>
<feature type="transmembrane region" description="Helical" evidence="6">
    <location>
        <begin position="98"/>
        <end position="124"/>
    </location>
</feature>
<organism evidence="8 9">
    <name type="scientific">Caerostris darwini</name>
    <dbReference type="NCBI Taxonomy" id="1538125"/>
    <lineage>
        <taxon>Eukaryota</taxon>
        <taxon>Metazoa</taxon>
        <taxon>Ecdysozoa</taxon>
        <taxon>Arthropoda</taxon>
        <taxon>Chelicerata</taxon>
        <taxon>Arachnida</taxon>
        <taxon>Araneae</taxon>
        <taxon>Araneomorphae</taxon>
        <taxon>Entelegynae</taxon>
        <taxon>Araneoidea</taxon>
        <taxon>Araneidae</taxon>
        <taxon>Caerostris</taxon>
    </lineage>
</organism>